<dbReference type="EMBL" id="QGMJ01000085">
    <property type="protein sequence ID" value="TVY42778.1"/>
    <property type="molecule type" value="Genomic_DNA"/>
</dbReference>
<protein>
    <recommendedName>
        <fullName evidence="4">Amidoligase enzyme</fullName>
    </recommendedName>
</protein>
<evidence type="ECO:0000313" key="3">
    <source>
        <dbReference type="Proteomes" id="UP000462212"/>
    </source>
</evidence>
<dbReference type="PANTHER" id="PTHR36847">
    <property type="entry name" value="AMIDOLIGASE ENZYME"/>
    <property type="match status" value="1"/>
</dbReference>
<name>A0A8H8RXR3_9HELO</name>
<dbReference type="Pfam" id="PF12224">
    <property type="entry name" value="Amidoligase_2"/>
    <property type="match status" value="1"/>
</dbReference>
<dbReference type="Proteomes" id="UP000462212">
    <property type="component" value="Unassembled WGS sequence"/>
</dbReference>
<reference evidence="2 3" key="1">
    <citation type="submission" date="2018-05" db="EMBL/GenBank/DDBJ databases">
        <title>Genome sequencing and assembly of the regulated plant pathogen Lachnellula willkommii and related sister species for the development of diagnostic species identification markers.</title>
        <authorList>
            <person name="Giroux E."/>
            <person name="Bilodeau G."/>
        </authorList>
    </citation>
    <scope>NUCLEOTIDE SEQUENCE [LARGE SCALE GENOMIC DNA]</scope>
    <source>
        <strain evidence="2 3">CBS 197.66</strain>
    </source>
</reference>
<dbReference type="PANTHER" id="PTHR36847:SF1">
    <property type="entry name" value="AMIDOLIGASE ENZYME"/>
    <property type="match status" value="1"/>
</dbReference>
<feature type="region of interest" description="Disordered" evidence="1">
    <location>
        <begin position="388"/>
        <end position="423"/>
    </location>
</feature>
<organism evidence="2 3">
    <name type="scientific">Lachnellula subtilissima</name>
    <dbReference type="NCBI Taxonomy" id="602034"/>
    <lineage>
        <taxon>Eukaryota</taxon>
        <taxon>Fungi</taxon>
        <taxon>Dikarya</taxon>
        <taxon>Ascomycota</taxon>
        <taxon>Pezizomycotina</taxon>
        <taxon>Leotiomycetes</taxon>
        <taxon>Helotiales</taxon>
        <taxon>Lachnaceae</taxon>
        <taxon>Lachnellula</taxon>
    </lineage>
</organism>
<dbReference type="InterPro" id="IPR022025">
    <property type="entry name" value="Amidoligase_2"/>
</dbReference>
<evidence type="ECO:0008006" key="4">
    <source>
        <dbReference type="Google" id="ProtNLM"/>
    </source>
</evidence>
<accession>A0A8H8RXR3</accession>
<feature type="compositionally biased region" description="Acidic residues" evidence="1">
    <location>
        <begin position="390"/>
        <end position="423"/>
    </location>
</feature>
<keyword evidence="3" id="KW-1185">Reference proteome</keyword>
<proteinExistence type="predicted"/>
<evidence type="ECO:0000256" key="1">
    <source>
        <dbReference type="SAM" id="MobiDB-lite"/>
    </source>
</evidence>
<dbReference type="AlphaFoldDB" id="A0A8H8RXR3"/>
<evidence type="ECO:0000313" key="2">
    <source>
        <dbReference type="EMBL" id="TVY42778.1"/>
    </source>
</evidence>
<comment type="caution">
    <text evidence="2">The sequence shown here is derived from an EMBL/GenBank/DDBJ whole genome shotgun (WGS) entry which is preliminary data.</text>
</comment>
<gene>
    <name evidence="2" type="ORF">LSUB1_G001537</name>
</gene>
<dbReference type="OrthoDB" id="412402at2759"/>
<sequence length="423" mass="47759">MSSTQTLEPPPRLHTRPIHYGVELEFVFAFRQDASKLGYTDGVADTIRKDLRLEPQMIVKRKLAEKLPNLHTLVRGTLSREDRALTLSEGYKKWIITVDHTVCGRGADIGTWLPEKAIDPNEWDSYGIELASRILNSGEPADGDEIEAIIDVVKGTKISNHNAFVTNQCGLHVHIEAPKDLNVSKELALLLIVYEEEISKLHPPCRRHGHPATVRSLNSNRLGFLYDEDTLTRHLSKIDCSTHILRQSESEILRGAKNKFVEIRQEIYSCQDAFALSRLMCWPAENRSGHEHGDRNRFTIEFRQARGTLVAEEIHHWVDFCVALVRLAESHAQNPGQFPIDSFQSYSKDGGATVLSPVNINRLIDSMGFGEEAREFWRHKISRYALYEKGDEDDRTDNEDPPEDDPLTDDEDGGEGEDGADGG</sequence>